<keyword evidence="2" id="KW-1185">Reference proteome</keyword>
<name>A0ACB9KGP8_BAUVA</name>
<evidence type="ECO:0000313" key="1">
    <source>
        <dbReference type="EMBL" id="KAI4296369.1"/>
    </source>
</evidence>
<gene>
    <name evidence="1" type="ORF">L6164_036333</name>
</gene>
<protein>
    <submittedName>
        <fullName evidence="1">Uncharacterized protein</fullName>
    </submittedName>
</protein>
<comment type="caution">
    <text evidence="1">The sequence shown here is derived from an EMBL/GenBank/DDBJ whole genome shotgun (WGS) entry which is preliminary data.</text>
</comment>
<sequence>METSPATKPPLLLRNLVTSVVIFADESLLNLSDKYKLLETFRCIFLSCFFFFLRFFSSFSLLPIPVKPNSENFALKPSRNDRVPLCYGGGGDSSIARALSQLLSTVNDVPVSSRKYQLVRSLAESIIDENHREGVPVLREVNRTVLLAAFSRTLSQLETAVLEREPVTSEDSGGSASRDVPVQVEYMLIRVLKAVRSVGAIGWRWSRRVRGEPSRCGVTVEKLAAELLWLAQKLTACGYGEDAVRRWATASNLGLLAFSAEPRVQGSLVKVAVLLFKEATNLGIDETEETKIEEDVETKLKLMESWLPLLCRGSNGTDAPILSLGERDELQRILEETVEEFEEDEQEKVLSLWLHHFTRCPSSDWPNLHACYARWCTASRKQLLLQ</sequence>
<dbReference type="EMBL" id="CM039439">
    <property type="protein sequence ID" value="KAI4296369.1"/>
    <property type="molecule type" value="Genomic_DNA"/>
</dbReference>
<dbReference type="Proteomes" id="UP000828941">
    <property type="component" value="Chromosome 14"/>
</dbReference>
<evidence type="ECO:0000313" key="2">
    <source>
        <dbReference type="Proteomes" id="UP000828941"/>
    </source>
</evidence>
<accession>A0ACB9KGP8</accession>
<reference evidence="1 2" key="1">
    <citation type="journal article" date="2022" name="DNA Res.">
        <title>Chromosomal-level genome assembly of the orchid tree Bauhinia variegata (Leguminosae; Cercidoideae) supports the allotetraploid origin hypothesis of Bauhinia.</title>
        <authorList>
            <person name="Zhong Y."/>
            <person name="Chen Y."/>
            <person name="Zheng D."/>
            <person name="Pang J."/>
            <person name="Liu Y."/>
            <person name="Luo S."/>
            <person name="Meng S."/>
            <person name="Qian L."/>
            <person name="Wei D."/>
            <person name="Dai S."/>
            <person name="Zhou R."/>
        </authorList>
    </citation>
    <scope>NUCLEOTIDE SEQUENCE [LARGE SCALE GENOMIC DNA]</scope>
    <source>
        <strain evidence="1">BV-YZ2020</strain>
    </source>
</reference>
<organism evidence="1 2">
    <name type="scientific">Bauhinia variegata</name>
    <name type="common">Purple orchid tree</name>
    <name type="synonym">Phanera variegata</name>
    <dbReference type="NCBI Taxonomy" id="167791"/>
    <lineage>
        <taxon>Eukaryota</taxon>
        <taxon>Viridiplantae</taxon>
        <taxon>Streptophyta</taxon>
        <taxon>Embryophyta</taxon>
        <taxon>Tracheophyta</taxon>
        <taxon>Spermatophyta</taxon>
        <taxon>Magnoliopsida</taxon>
        <taxon>eudicotyledons</taxon>
        <taxon>Gunneridae</taxon>
        <taxon>Pentapetalae</taxon>
        <taxon>rosids</taxon>
        <taxon>fabids</taxon>
        <taxon>Fabales</taxon>
        <taxon>Fabaceae</taxon>
        <taxon>Cercidoideae</taxon>
        <taxon>Cercideae</taxon>
        <taxon>Bauhiniinae</taxon>
        <taxon>Bauhinia</taxon>
    </lineage>
</organism>
<proteinExistence type="predicted"/>